<dbReference type="AlphaFoldDB" id="A0A1B1YUZ4"/>
<dbReference type="RefSeq" id="WP_068805229.1">
    <property type="nucleotide sequence ID" value="NZ_CP014671.1"/>
</dbReference>
<dbReference type="EMBL" id="CP014671">
    <property type="protein sequence ID" value="ANX04631.1"/>
    <property type="molecule type" value="Genomic_DNA"/>
</dbReference>
<organism evidence="1 2">
    <name type="scientific">Immundisolibacter cernigliae</name>
    <dbReference type="NCBI Taxonomy" id="1810504"/>
    <lineage>
        <taxon>Bacteria</taxon>
        <taxon>Pseudomonadati</taxon>
        <taxon>Pseudomonadota</taxon>
        <taxon>Gammaproteobacteria</taxon>
        <taxon>Immundisolibacterales</taxon>
        <taxon>Immundisolibacteraceae</taxon>
        <taxon>Immundisolibacter</taxon>
    </lineage>
</organism>
<keyword evidence="2" id="KW-1185">Reference proteome</keyword>
<accession>A0A1B1YUZ4</accession>
<evidence type="ECO:0000313" key="1">
    <source>
        <dbReference type="EMBL" id="ANX04631.1"/>
    </source>
</evidence>
<dbReference type="STRING" id="1810504.PG2T_10960"/>
<dbReference type="KEGG" id="gbi:PG2T_10960"/>
<proteinExistence type="predicted"/>
<reference evidence="2" key="1">
    <citation type="submission" date="2016-03" db="EMBL/GenBank/DDBJ databases">
        <title>Complete genome sequence of Solimmundus cernigliae, representing a novel lineage of polycyclic aromatic hydrocarbon degraders within the Gammaproteobacteria.</title>
        <authorList>
            <person name="Singleton D.R."/>
            <person name="Dickey A.N."/>
            <person name="Scholl E.H."/>
            <person name="Wright F.A."/>
            <person name="Aitken M.D."/>
        </authorList>
    </citation>
    <scope>NUCLEOTIDE SEQUENCE [LARGE SCALE GENOMIC DNA]</scope>
    <source>
        <strain evidence="2">TR3.2</strain>
    </source>
</reference>
<protein>
    <submittedName>
        <fullName evidence="1">Uncharacterized protein</fullName>
    </submittedName>
</protein>
<dbReference type="Proteomes" id="UP000092952">
    <property type="component" value="Chromosome"/>
</dbReference>
<sequence>MKKILVAIVILGITGTLLIVLFDTTISLDHSRQQNTFLTQQCRLLVKIADAGWNGQDLAALTTKLGPNVTMKNEGREAWIDDSVVLALDGTRIVSVTDGTCD</sequence>
<name>A0A1B1YUZ4_9GAMM</name>
<dbReference type="InParanoid" id="A0A1B1YUZ4"/>
<gene>
    <name evidence="1" type="ORF">PG2T_10960</name>
</gene>
<evidence type="ECO:0000313" key="2">
    <source>
        <dbReference type="Proteomes" id="UP000092952"/>
    </source>
</evidence>